<dbReference type="SUPFAM" id="SSF55073">
    <property type="entry name" value="Nucleotide cyclase"/>
    <property type="match status" value="1"/>
</dbReference>
<accession>A0A382IIV4</accession>
<evidence type="ECO:0008006" key="2">
    <source>
        <dbReference type="Google" id="ProtNLM"/>
    </source>
</evidence>
<dbReference type="EMBL" id="UINC01067497">
    <property type="protein sequence ID" value="SVB99209.1"/>
    <property type="molecule type" value="Genomic_DNA"/>
</dbReference>
<dbReference type="InterPro" id="IPR029787">
    <property type="entry name" value="Nucleotide_cyclase"/>
</dbReference>
<proteinExistence type="predicted"/>
<protein>
    <recommendedName>
        <fullName evidence="2">Guanylate cyclase domain-containing protein</fullName>
    </recommendedName>
</protein>
<gene>
    <name evidence="1" type="ORF">METZ01_LOCUS252063</name>
</gene>
<name>A0A382IIV4_9ZZZZ</name>
<organism evidence="1">
    <name type="scientific">marine metagenome</name>
    <dbReference type="NCBI Taxonomy" id="408172"/>
    <lineage>
        <taxon>unclassified sequences</taxon>
        <taxon>metagenomes</taxon>
        <taxon>ecological metagenomes</taxon>
    </lineage>
</organism>
<sequence length="33" mass="3698">MLIERKLAAIMFADIAGYTAQMSKDEAEVVRLI</sequence>
<evidence type="ECO:0000313" key="1">
    <source>
        <dbReference type="EMBL" id="SVB99209.1"/>
    </source>
</evidence>
<reference evidence="1" key="1">
    <citation type="submission" date="2018-05" db="EMBL/GenBank/DDBJ databases">
        <authorList>
            <person name="Lanie J.A."/>
            <person name="Ng W.-L."/>
            <person name="Kazmierczak K.M."/>
            <person name="Andrzejewski T.M."/>
            <person name="Davidsen T.M."/>
            <person name="Wayne K.J."/>
            <person name="Tettelin H."/>
            <person name="Glass J.I."/>
            <person name="Rusch D."/>
            <person name="Podicherti R."/>
            <person name="Tsui H.-C.T."/>
            <person name="Winkler M.E."/>
        </authorList>
    </citation>
    <scope>NUCLEOTIDE SEQUENCE</scope>
</reference>
<dbReference type="AlphaFoldDB" id="A0A382IIV4"/>